<dbReference type="SUPFAM" id="SSF55031">
    <property type="entry name" value="Bacterial exopeptidase dimerisation domain"/>
    <property type="match status" value="1"/>
</dbReference>
<dbReference type="GO" id="GO:0016787">
    <property type="term" value="F:hydrolase activity"/>
    <property type="evidence" value="ECO:0007669"/>
    <property type="project" value="UniProtKB-KW"/>
</dbReference>
<dbReference type="OrthoDB" id="9777385at2"/>
<name>A0A0B2AI31_9MICC</name>
<dbReference type="Pfam" id="PF07687">
    <property type="entry name" value="M20_dimer"/>
    <property type="match status" value="1"/>
</dbReference>
<keyword evidence="3" id="KW-0378">Hydrolase</keyword>
<keyword evidence="4" id="KW-1185">Reference proteome</keyword>
<feature type="binding site" evidence="1">
    <location>
        <position position="118"/>
    </location>
    <ligand>
        <name>Mn(2+)</name>
        <dbReference type="ChEBI" id="CHEBI:29035"/>
        <label>2</label>
    </ligand>
</feature>
<feature type="binding site" evidence="1">
    <location>
        <position position="391"/>
    </location>
    <ligand>
        <name>Mn(2+)</name>
        <dbReference type="ChEBI" id="CHEBI:29035"/>
        <label>2</label>
    </ligand>
</feature>
<dbReference type="AlphaFoldDB" id="A0A0B2AI31"/>
<organism evidence="3 4">
    <name type="scientific">Sinomonas humi</name>
    <dbReference type="NCBI Taxonomy" id="1338436"/>
    <lineage>
        <taxon>Bacteria</taxon>
        <taxon>Bacillati</taxon>
        <taxon>Actinomycetota</taxon>
        <taxon>Actinomycetes</taxon>
        <taxon>Micrococcales</taxon>
        <taxon>Micrococcaceae</taxon>
        <taxon>Sinomonas</taxon>
    </lineage>
</organism>
<sequence length="421" mass="44317">MSMSASVSTVLSGQPDIKAWQESLYKDLHAHPELSHQESRTAGIVAERLKEDGFTVHGGIGGTGVVGILENGQGPTVLLRADMDALPIAEATGLDYASTAVGMDAAGREVPVMHGCGHDVHVSCLLGAARLMARSRGSWSGTLVALFQPAEETADGARGMVDDGLVARIPRPDVALGQHVLARPAGTVSPHPGAFLSMADSVRITLFGRGSHGSMPHLSIDPAVLAAMVVVRLQGIVSREVQPGEFAVVTVGRIAVGAKSNIIDDHAVLELNIRTYDTSIRDQVLGAIERIARAESAASGSSREPEFEVYDSYPLTHNSSDVTQRVTDAFRDYFGGSVTDYGRQTASEDFSAIPYAFGIPYTYWGVGGIDPGLYRAAEEHGTVSADIPGNHSPRFAPVIEPTLETGTATLVVAALAWLGEG</sequence>
<dbReference type="EMBL" id="JTDL01000109">
    <property type="protein sequence ID" value="KHL02908.1"/>
    <property type="molecule type" value="Genomic_DNA"/>
</dbReference>
<dbReference type="SUPFAM" id="SSF53187">
    <property type="entry name" value="Zn-dependent exopeptidases"/>
    <property type="match status" value="1"/>
</dbReference>
<dbReference type="InterPro" id="IPR011650">
    <property type="entry name" value="Peptidase_M20_dimer"/>
</dbReference>
<feature type="binding site" evidence="1">
    <location>
        <position position="116"/>
    </location>
    <ligand>
        <name>Mn(2+)</name>
        <dbReference type="ChEBI" id="CHEBI:29035"/>
        <label>2</label>
    </ligand>
</feature>
<comment type="caution">
    <text evidence="3">The sequence shown here is derived from an EMBL/GenBank/DDBJ whole genome shotgun (WGS) entry which is preliminary data.</text>
</comment>
<feature type="binding site" evidence="1">
    <location>
        <position position="152"/>
    </location>
    <ligand>
        <name>Mn(2+)</name>
        <dbReference type="ChEBI" id="CHEBI:29035"/>
        <label>2</label>
    </ligand>
</feature>
<dbReference type="PANTHER" id="PTHR11014">
    <property type="entry name" value="PEPTIDASE M20 FAMILY MEMBER"/>
    <property type="match status" value="1"/>
</dbReference>
<dbReference type="InterPro" id="IPR017439">
    <property type="entry name" value="Amidohydrolase"/>
</dbReference>
<dbReference type="GO" id="GO:0046872">
    <property type="term" value="F:metal ion binding"/>
    <property type="evidence" value="ECO:0007669"/>
    <property type="project" value="UniProtKB-KW"/>
</dbReference>
<proteinExistence type="predicted"/>
<dbReference type="InterPro" id="IPR002933">
    <property type="entry name" value="Peptidase_M20"/>
</dbReference>
<feature type="domain" description="Peptidase M20 dimerisation" evidence="2">
    <location>
        <begin position="200"/>
        <end position="296"/>
    </location>
</feature>
<evidence type="ECO:0000256" key="1">
    <source>
        <dbReference type="PIRSR" id="PIRSR005962-1"/>
    </source>
</evidence>
<feature type="binding site" evidence="1">
    <location>
        <position position="179"/>
    </location>
    <ligand>
        <name>Mn(2+)</name>
        <dbReference type="ChEBI" id="CHEBI:29035"/>
        <label>2</label>
    </ligand>
</feature>
<accession>A0A0B2AI31</accession>
<keyword evidence="1" id="KW-0479">Metal-binding</keyword>
<evidence type="ECO:0000313" key="4">
    <source>
        <dbReference type="Proteomes" id="UP000030982"/>
    </source>
</evidence>
<evidence type="ECO:0000259" key="2">
    <source>
        <dbReference type="Pfam" id="PF07687"/>
    </source>
</evidence>
<dbReference type="Gene3D" id="3.30.70.360">
    <property type="match status" value="1"/>
</dbReference>
<comment type="cofactor">
    <cofactor evidence="1">
        <name>Mn(2+)</name>
        <dbReference type="ChEBI" id="CHEBI:29035"/>
    </cofactor>
    <text evidence="1">The Mn(2+) ion enhances activity.</text>
</comment>
<protein>
    <submittedName>
        <fullName evidence="3">Amidohydrolase</fullName>
    </submittedName>
</protein>
<dbReference type="Proteomes" id="UP000030982">
    <property type="component" value="Unassembled WGS sequence"/>
</dbReference>
<dbReference type="InterPro" id="IPR036264">
    <property type="entry name" value="Bact_exopeptidase_dim_dom"/>
</dbReference>
<keyword evidence="1" id="KW-0464">Manganese</keyword>
<reference evidence="3 4" key="1">
    <citation type="submission" date="2014-09" db="EMBL/GenBank/DDBJ databases">
        <title>Genome sequence of Sinomonas sp. MUSC 117.</title>
        <authorList>
            <person name="Lee L.-H."/>
        </authorList>
    </citation>
    <scope>NUCLEOTIDE SEQUENCE [LARGE SCALE GENOMIC DNA]</scope>
    <source>
        <strain evidence="3 4">MUSC 117</strain>
    </source>
</reference>
<evidence type="ECO:0000313" key="3">
    <source>
        <dbReference type="EMBL" id="KHL02908.1"/>
    </source>
</evidence>
<dbReference type="Pfam" id="PF01546">
    <property type="entry name" value="Peptidase_M20"/>
    <property type="match status" value="1"/>
</dbReference>
<dbReference type="NCBIfam" id="TIGR01891">
    <property type="entry name" value="amidohydrolases"/>
    <property type="match status" value="1"/>
</dbReference>
<dbReference type="Gene3D" id="3.40.630.10">
    <property type="entry name" value="Zn peptidases"/>
    <property type="match status" value="1"/>
</dbReference>
<dbReference type="STRING" id="1338436.LK10_10905"/>
<dbReference type="PANTHER" id="PTHR11014:SF63">
    <property type="entry name" value="METALLOPEPTIDASE, PUTATIVE (AFU_ORTHOLOGUE AFUA_6G09600)-RELATED"/>
    <property type="match status" value="1"/>
</dbReference>
<dbReference type="PIRSF" id="PIRSF005962">
    <property type="entry name" value="Pept_M20D_amidohydro"/>
    <property type="match status" value="1"/>
</dbReference>
<gene>
    <name evidence="3" type="ORF">LK10_10905</name>
</gene>